<dbReference type="STRING" id="44941.A0A397UGZ5"/>
<dbReference type="OrthoDB" id="2150628at2759"/>
<gene>
    <name evidence="2" type="ORF">C2G38_2212588</name>
</gene>
<dbReference type="InterPro" id="IPR011579">
    <property type="entry name" value="ATPase_dom"/>
</dbReference>
<evidence type="ECO:0000259" key="1">
    <source>
        <dbReference type="Pfam" id="PF01637"/>
    </source>
</evidence>
<dbReference type="Pfam" id="PF01637">
    <property type="entry name" value="ATPase_2"/>
    <property type="match status" value="1"/>
</dbReference>
<dbReference type="PANTHER" id="PTHR37096">
    <property type="entry name" value="YALI0E33429P"/>
    <property type="match status" value="1"/>
</dbReference>
<feature type="domain" description="ATPase" evidence="1">
    <location>
        <begin position="40"/>
        <end position="233"/>
    </location>
</feature>
<organism evidence="2 3">
    <name type="scientific">Gigaspora rosea</name>
    <dbReference type="NCBI Taxonomy" id="44941"/>
    <lineage>
        <taxon>Eukaryota</taxon>
        <taxon>Fungi</taxon>
        <taxon>Fungi incertae sedis</taxon>
        <taxon>Mucoromycota</taxon>
        <taxon>Glomeromycotina</taxon>
        <taxon>Glomeromycetes</taxon>
        <taxon>Diversisporales</taxon>
        <taxon>Gigasporaceae</taxon>
        <taxon>Gigaspora</taxon>
    </lineage>
</organism>
<sequence>MFAFGLTKSFERLPTGGSCISNTLINGCVARYNTKVNENFFNRKRELVQFTNAFSSPMPMLHVVLGPPSIGKTALVHEITRKKIKGKDQFSPLFINCRKGQFDTPDRVYDSIYSQFSPFFDKHKDFLKRIVGGQFSIGDVGYRLGERGATTSNDVTRLLDNISAHLPNWSIWNGNNIPPPILVIDEANMFSQLAENDKNLLKSILNWLVLNTKEEKRFHTVLTSSDSFFFNWIVKLLHIPHATPYVVGDLSKEEAEKYFEMHILPQYECKELEGKFDQVCKITGTRMMIIEMYVNEYKNSEGKLADSQFSVRESEYNWLKRGLSPKILAFKNEPDTPLWEAKDLIKTMDAIVKAEDQGYILADVLNKEIGEKKVESLIKYNYLHCRPTSRFANDIDVPPKKIGLTAMNQPSVCAMKDILEEEQQN</sequence>
<reference evidence="2 3" key="1">
    <citation type="submission" date="2018-06" db="EMBL/GenBank/DDBJ databases">
        <title>Comparative genomics reveals the genomic features of Rhizophagus irregularis, R. cerebriforme, R. diaphanum and Gigaspora rosea, and their symbiotic lifestyle signature.</title>
        <authorList>
            <person name="Morin E."/>
            <person name="San Clemente H."/>
            <person name="Chen E.C.H."/>
            <person name="De La Providencia I."/>
            <person name="Hainaut M."/>
            <person name="Kuo A."/>
            <person name="Kohler A."/>
            <person name="Murat C."/>
            <person name="Tang N."/>
            <person name="Roy S."/>
            <person name="Loubradou J."/>
            <person name="Henrissat B."/>
            <person name="Grigoriev I.V."/>
            <person name="Corradi N."/>
            <person name="Roux C."/>
            <person name="Martin F.M."/>
        </authorList>
    </citation>
    <scope>NUCLEOTIDE SEQUENCE [LARGE SCALE GENOMIC DNA]</scope>
    <source>
        <strain evidence="2 3">DAOM 194757</strain>
    </source>
</reference>
<evidence type="ECO:0000313" key="3">
    <source>
        <dbReference type="Proteomes" id="UP000266673"/>
    </source>
</evidence>
<dbReference type="SUPFAM" id="SSF52540">
    <property type="entry name" value="P-loop containing nucleoside triphosphate hydrolases"/>
    <property type="match status" value="1"/>
</dbReference>
<dbReference type="AlphaFoldDB" id="A0A397UGZ5"/>
<comment type="caution">
    <text evidence="2">The sequence shown here is derived from an EMBL/GenBank/DDBJ whole genome shotgun (WGS) entry which is preliminary data.</text>
</comment>
<keyword evidence="3" id="KW-1185">Reference proteome</keyword>
<dbReference type="GO" id="GO:0005524">
    <property type="term" value="F:ATP binding"/>
    <property type="evidence" value="ECO:0007669"/>
    <property type="project" value="InterPro"/>
</dbReference>
<dbReference type="InterPro" id="IPR051667">
    <property type="entry name" value="Archaeal_ATPase_domain"/>
</dbReference>
<name>A0A397UGZ5_9GLOM</name>
<dbReference type="PANTHER" id="PTHR37096:SF1">
    <property type="entry name" value="AAA+ ATPASE DOMAIN-CONTAINING PROTEIN"/>
    <property type="match status" value="1"/>
</dbReference>
<dbReference type="Gene3D" id="3.40.50.300">
    <property type="entry name" value="P-loop containing nucleotide triphosphate hydrolases"/>
    <property type="match status" value="1"/>
</dbReference>
<accession>A0A397UGZ5</accession>
<proteinExistence type="predicted"/>
<evidence type="ECO:0000313" key="2">
    <source>
        <dbReference type="EMBL" id="RIB08069.1"/>
    </source>
</evidence>
<dbReference type="InterPro" id="IPR027417">
    <property type="entry name" value="P-loop_NTPase"/>
</dbReference>
<dbReference type="Proteomes" id="UP000266673">
    <property type="component" value="Unassembled WGS sequence"/>
</dbReference>
<dbReference type="EMBL" id="QKWP01001557">
    <property type="protein sequence ID" value="RIB08069.1"/>
    <property type="molecule type" value="Genomic_DNA"/>
</dbReference>
<protein>
    <submittedName>
        <fullName evidence="2">Archaeal ATPase-domain-containing protein</fullName>
    </submittedName>
</protein>